<dbReference type="AlphaFoldDB" id="A0A1F7J7Z6"/>
<evidence type="ECO:0000256" key="1">
    <source>
        <dbReference type="SAM" id="Phobius"/>
    </source>
</evidence>
<evidence type="ECO:0000259" key="2">
    <source>
        <dbReference type="Pfam" id="PF09822"/>
    </source>
</evidence>
<keyword evidence="1" id="KW-0812">Transmembrane</keyword>
<dbReference type="InterPro" id="IPR019196">
    <property type="entry name" value="ABC_transp_unknown"/>
</dbReference>
<accession>A0A1F7J7Z6</accession>
<keyword evidence="1" id="KW-1133">Transmembrane helix</keyword>
<sequence>MSISSNLKKIKHLNLISLLKLDKFQTQMILTVVVALLAVTNLLLTGVSLRIDLSQGQAYTLSPATKKLLGKMKEQVTIQFFASSNLPTRLQPLRSNVVDLLREYERQSGKVQVKIVDPDKDTVAGQKAQSTGIPQLQFSQMEQDKFAVSKAYFGILVNQGDKKEIIPQVTEVESLEYNLTSAVYKLTRQELPKIGIIGDEVGLSLGQDPLSVVRQLLSKQFYVSALNIATGSADEKISSSYKSLLVFDSPQKEYTDLDIKAINDYLNGGGTAILFANGLNITENLQIAPARHRFSDILKNYGIIIQENLLLSTSAELVNFGNDVVSFLTPYPFWLKTNVFNPSSSNFSNINQLTYPWVSSITVSKVQDVAVKELVKTTTQTWEQKSSFNLNPQEIKQPQEKDLKQYVITAEAEKKGGGHIVVVGSSRFLLDRYLSRDTNNLDFVLNVLSTMASGGELAGIHQRAVSFYPLPDLPQSQKDFFKYANILLLPALFAVYGAFRLIKRK</sequence>
<dbReference type="EMBL" id="MGAR01000020">
    <property type="protein sequence ID" value="OGK51717.1"/>
    <property type="molecule type" value="Genomic_DNA"/>
</dbReference>
<evidence type="ECO:0000259" key="3">
    <source>
        <dbReference type="Pfam" id="PF23357"/>
    </source>
</evidence>
<organism evidence="4 5">
    <name type="scientific">Candidatus Roizmanbacteria bacterium RIFCSPLOWO2_01_FULL_41_22</name>
    <dbReference type="NCBI Taxonomy" id="1802067"/>
    <lineage>
        <taxon>Bacteria</taxon>
        <taxon>Candidatus Roizmaniibacteriota</taxon>
    </lineage>
</organism>
<gene>
    <name evidence="4" type="ORF">A2966_01175</name>
</gene>
<dbReference type="STRING" id="1802067.A2966_01175"/>
<evidence type="ECO:0000313" key="4">
    <source>
        <dbReference type="EMBL" id="OGK51717.1"/>
    </source>
</evidence>
<dbReference type="Proteomes" id="UP000176480">
    <property type="component" value="Unassembled WGS sequence"/>
</dbReference>
<dbReference type="Pfam" id="PF23357">
    <property type="entry name" value="DUF7088"/>
    <property type="match status" value="1"/>
</dbReference>
<proteinExistence type="predicted"/>
<feature type="transmembrane region" description="Helical" evidence="1">
    <location>
        <begin position="480"/>
        <end position="499"/>
    </location>
</feature>
<feature type="transmembrane region" description="Helical" evidence="1">
    <location>
        <begin position="28"/>
        <end position="49"/>
    </location>
</feature>
<name>A0A1F7J7Z6_9BACT</name>
<dbReference type="InterPro" id="IPR055396">
    <property type="entry name" value="DUF7088"/>
</dbReference>
<reference evidence="4 5" key="1">
    <citation type="journal article" date="2016" name="Nat. Commun.">
        <title>Thousands of microbial genomes shed light on interconnected biogeochemical processes in an aquifer system.</title>
        <authorList>
            <person name="Anantharaman K."/>
            <person name="Brown C.T."/>
            <person name="Hug L.A."/>
            <person name="Sharon I."/>
            <person name="Castelle C.J."/>
            <person name="Probst A.J."/>
            <person name="Thomas B.C."/>
            <person name="Singh A."/>
            <person name="Wilkins M.J."/>
            <person name="Karaoz U."/>
            <person name="Brodie E.L."/>
            <person name="Williams K.H."/>
            <person name="Hubbard S.S."/>
            <person name="Banfield J.F."/>
        </authorList>
    </citation>
    <scope>NUCLEOTIDE SEQUENCE [LARGE SCALE GENOMIC DNA]</scope>
</reference>
<feature type="domain" description="DUF7088" evidence="3">
    <location>
        <begin position="56"/>
        <end position="157"/>
    </location>
</feature>
<evidence type="ECO:0000313" key="5">
    <source>
        <dbReference type="Proteomes" id="UP000176480"/>
    </source>
</evidence>
<protein>
    <submittedName>
        <fullName evidence="4">Uncharacterized protein</fullName>
    </submittedName>
</protein>
<dbReference type="Pfam" id="PF09822">
    <property type="entry name" value="ABC_transp_aux"/>
    <property type="match status" value="1"/>
</dbReference>
<keyword evidence="1" id="KW-0472">Membrane</keyword>
<feature type="domain" description="ABC-type uncharacterised transport system" evidence="2">
    <location>
        <begin position="192"/>
        <end position="446"/>
    </location>
</feature>
<comment type="caution">
    <text evidence="4">The sequence shown here is derived from an EMBL/GenBank/DDBJ whole genome shotgun (WGS) entry which is preliminary data.</text>
</comment>